<gene>
    <name evidence="8" type="ORF">KAR29_01450</name>
</gene>
<evidence type="ECO:0000256" key="3">
    <source>
        <dbReference type="ARBA" id="ARBA00022729"/>
    </source>
</evidence>
<dbReference type="Gene3D" id="3.40.190.10">
    <property type="entry name" value="Periplasmic binding protein-like II"/>
    <property type="match status" value="2"/>
</dbReference>
<keyword evidence="5" id="KW-0564">Palmitate</keyword>
<evidence type="ECO:0000256" key="7">
    <source>
        <dbReference type="SAM" id="SignalP"/>
    </source>
</evidence>
<dbReference type="GO" id="GO:0016020">
    <property type="term" value="C:membrane"/>
    <property type="evidence" value="ECO:0007669"/>
    <property type="project" value="UniProtKB-SubCell"/>
</dbReference>
<organism evidence="8 9">
    <name type="scientific">Aminithiophilus ramosus</name>
    <dbReference type="NCBI Taxonomy" id="3029084"/>
    <lineage>
        <taxon>Bacteria</taxon>
        <taxon>Thermotogati</taxon>
        <taxon>Synergistota</taxon>
        <taxon>Synergistia</taxon>
        <taxon>Synergistales</taxon>
        <taxon>Aminithiophilaceae</taxon>
        <taxon>Aminithiophilus</taxon>
    </lineage>
</organism>
<dbReference type="CDD" id="cd13597">
    <property type="entry name" value="PBP2_lipoprotein_Tp32"/>
    <property type="match status" value="1"/>
</dbReference>
<evidence type="ECO:0000313" key="8">
    <source>
        <dbReference type="EMBL" id="QTX32636.1"/>
    </source>
</evidence>
<protein>
    <submittedName>
        <fullName evidence="8">MetQ/NlpA family ABC transporter substrate-binding protein</fullName>
    </submittedName>
</protein>
<dbReference type="EMBL" id="CP072943">
    <property type="protein sequence ID" value="QTX32636.1"/>
    <property type="molecule type" value="Genomic_DNA"/>
</dbReference>
<dbReference type="SUPFAM" id="SSF53850">
    <property type="entry name" value="Periplasmic binding protein-like II"/>
    <property type="match status" value="1"/>
</dbReference>
<dbReference type="Proteomes" id="UP000671879">
    <property type="component" value="Chromosome"/>
</dbReference>
<dbReference type="KEGG" id="aram:KAR29_01450"/>
<comment type="subcellular location">
    <subcellularLocation>
        <location evidence="1">Membrane</location>
        <topology evidence="1">Lipid-anchor</topology>
    </subcellularLocation>
</comment>
<evidence type="ECO:0000256" key="6">
    <source>
        <dbReference type="ARBA" id="ARBA00023288"/>
    </source>
</evidence>
<keyword evidence="6" id="KW-0449">Lipoprotein</keyword>
<dbReference type="RefSeq" id="WP_274373885.1">
    <property type="nucleotide sequence ID" value="NZ_CP072943.1"/>
</dbReference>
<dbReference type="InterPro" id="IPR004872">
    <property type="entry name" value="Lipoprotein_NlpA"/>
</dbReference>
<keyword evidence="4" id="KW-0472">Membrane</keyword>
<evidence type="ECO:0000256" key="5">
    <source>
        <dbReference type="ARBA" id="ARBA00023139"/>
    </source>
</evidence>
<dbReference type="PANTHER" id="PTHR30429">
    <property type="entry name" value="D-METHIONINE-BINDING LIPOPROTEIN METQ"/>
    <property type="match status" value="1"/>
</dbReference>
<reference evidence="9" key="1">
    <citation type="submission" date="2021-04" db="EMBL/GenBank/DDBJ databases">
        <title>A novel Synergistetes isolate from a pyrite-forming mixed culture.</title>
        <authorList>
            <person name="Bunk B."/>
            <person name="Sproer C."/>
            <person name="Spring S."/>
            <person name="Pester M."/>
        </authorList>
    </citation>
    <scope>NUCLEOTIDE SEQUENCE [LARGE SCALE GENOMIC DNA]</scope>
    <source>
        <strain evidence="9">J.5.4.2-T.3.5.2</strain>
    </source>
</reference>
<accession>A0A9Q7EZ25</accession>
<dbReference type="AlphaFoldDB" id="A0A9Q7EZ25"/>
<evidence type="ECO:0000256" key="2">
    <source>
        <dbReference type="ARBA" id="ARBA00008973"/>
    </source>
</evidence>
<dbReference type="PIRSF" id="PIRSF002854">
    <property type="entry name" value="MetQ"/>
    <property type="match status" value="1"/>
</dbReference>
<feature type="signal peptide" evidence="7">
    <location>
        <begin position="1"/>
        <end position="20"/>
    </location>
</feature>
<dbReference type="PANTHER" id="PTHR30429:SF0">
    <property type="entry name" value="METHIONINE-BINDING LIPOPROTEIN METQ"/>
    <property type="match status" value="1"/>
</dbReference>
<evidence type="ECO:0000256" key="4">
    <source>
        <dbReference type="ARBA" id="ARBA00023136"/>
    </source>
</evidence>
<dbReference type="Pfam" id="PF03180">
    <property type="entry name" value="Lipoprotein_9"/>
    <property type="match status" value="1"/>
</dbReference>
<evidence type="ECO:0000313" key="9">
    <source>
        <dbReference type="Proteomes" id="UP000671879"/>
    </source>
</evidence>
<keyword evidence="3 7" id="KW-0732">Signal</keyword>
<name>A0A9Q7EZ25_9BACT</name>
<comment type="similarity">
    <text evidence="2">Belongs to the NlpA lipoprotein family.</text>
</comment>
<proteinExistence type="inferred from homology"/>
<feature type="chain" id="PRO_5040444599" evidence="7">
    <location>
        <begin position="21"/>
        <end position="260"/>
    </location>
</feature>
<evidence type="ECO:0000256" key="1">
    <source>
        <dbReference type="ARBA" id="ARBA00004635"/>
    </source>
</evidence>
<sequence>MRRFLSALCVTLLLSTTALAAAPEKITIGVTPFPHGEIMEVVKGLLAKEGYELVIREFSDYVTPNSALAEGSLDANFFQHVPYLENTCAEKGFDLVWVAKIHIEPLGLYSEKIKDYRDLKKGDSIAIPNDGTNCARALRLLEANGLIKVKEGELVTALDVVENPKNLKFIELDAAQLPRTLKDVTAAVINTNFASEAGLIPSKDALLIESGDSPYANVVAVRAESVETPAVRALVKAATSPEVKAFIEEKLVPKGIVPAF</sequence>
<keyword evidence="9" id="KW-1185">Reference proteome</keyword>